<keyword evidence="1" id="KW-0812">Transmembrane</keyword>
<comment type="caution">
    <text evidence="2">The sequence shown here is derived from an EMBL/GenBank/DDBJ whole genome shotgun (WGS) entry which is preliminary data.</text>
</comment>
<keyword evidence="1" id="KW-0472">Membrane</keyword>
<name>A0A9W5U020_9BACI</name>
<dbReference type="AlphaFoldDB" id="A0A9W5U020"/>
<evidence type="ECO:0000313" key="2">
    <source>
        <dbReference type="EMBL" id="GGB53815.1"/>
    </source>
</evidence>
<sequence length="61" mass="7106">MREYSWLPKKRVMFFLIIMSSFVRLPFFNIGNISDHSDKNIGALFAPFLIQNDLAAFVKPI</sequence>
<organism evidence="2 3">
    <name type="scientific">Lentibacillus populi</name>
    <dbReference type="NCBI Taxonomy" id="1827502"/>
    <lineage>
        <taxon>Bacteria</taxon>
        <taxon>Bacillati</taxon>
        <taxon>Bacillota</taxon>
        <taxon>Bacilli</taxon>
        <taxon>Bacillales</taxon>
        <taxon>Bacillaceae</taxon>
        <taxon>Lentibacillus</taxon>
    </lineage>
</organism>
<keyword evidence="1" id="KW-1133">Transmembrane helix</keyword>
<protein>
    <submittedName>
        <fullName evidence="2">Uncharacterized protein</fullName>
    </submittedName>
</protein>
<proteinExistence type="predicted"/>
<feature type="transmembrane region" description="Helical" evidence="1">
    <location>
        <begin position="12"/>
        <end position="30"/>
    </location>
</feature>
<dbReference type="EMBL" id="BMJD01000035">
    <property type="protein sequence ID" value="GGB53815.1"/>
    <property type="molecule type" value="Genomic_DNA"/>
</dbReference>
<reference evidence="2" key="2">
    <citation type="submission" date="2020-09" db="EMBL/GenBank/DDBJ databases">
        <authorList>
            <person name="Sun Q."/>
            <person name="Zhou Y."/>
        </authorList>
    </citation>
    <scope>NUCLEOTIDE SEQUENCE</scope>
    <source>
        <strain evidence="2">CGMCC 1.15454</strain>
    </source>
</reference>
<dbReference type="Proteomes" id="UP000621492">
    <property type="component" value="Unassembled WGS sequence"/>
</dbReference>
<accession>A0A9W5U020</accession>
<keyword evidence="3" id="KW-1185">Reference proteome</keyword>
<evidence type="ECO:0000256" key="1">
    <source>
        <dbReference type="SAM" id="Phobius"/>
    </source>
</evidence>
<gene>
    <name evidence="2" type="ORF">GCM10011409_34300</name>
</gene>
<reference evidence="2" key="1">
    <citation type="journal article" date="2014" name="Int. J. Syst. Evol. Microbiol.">
        <title>Complete genome sequence of Corynebacterium casei LMG S-19264T (=DSM 44701T), isolated from a smear-ripened cheese.</title>
        <authorList>
            <consortium name="US DOE Joint Genome Institute (JGI-PGF)"/>
            <person name="Walter F."/>
            <person name="Albersmeier A."/>
            <person name="Kalinowski J."/>
            <person name="Ruckert C."/>
        </authorList>
    </citation>
    <scope>NUCLEOTIDE SEQUENCE</scope>
    <source>
        <strain evidence="2">CGMCC 1.15454</strain>
    </source>
</reference>
<evidence type="ECO:0000313" key="3">
    <source>
        <dbReference type="Proteomes" id="UP000621492"/>
    </source>
</evidence>